<feature type="signal peptide" evidence="2">
    <location>
        <begin position="1"/>
        <end position="28"/>
    </location>
</feature>
<keyword evidence="2" id="KW-0732">Signal</keyword>
<evidence type="ECO:0000313" key="4">
    <source>
        <dbReference type="Proteomes" id="UP000244336"/>
    </source>
</evidence>
<feature type="compositionally biased region" description="Low complexity" evidence="1">
    <location>
        <begin position="95"/>
        <end position="124"/>
    </location>
</feature>
<proteinExistence type="predicted"/>
<accession>A0A2T7ETP3</accession>
<dbReference type="AlphaFoldDB" id="A0A2T7ETP3"/>
<protein>
    <submittedName>
        <fullName evidence="3">Uncharacterized protein</fullName>
    </submittedName>
</protein>
<sequence>MTSANKAPLSLFLTLAVVSATAAHVATAAPHRRLQKLPSFDDGDDDPKEAPVVPPTAAACCPSWRRRAAWTTSSARWPGCRCASAGCAARCWRGSATSASSTPSPASPSTRRTRRSSSASAASPCEVERSRTHANHMVGGGDAAACSRRSYSLQLYQQLHGRNTPPIKQFF</sequence>
<dbReference type="Gramene" id="PUZ71205">
    <property type="protein sequence ID" value="PUZ71205"/>
    <property type="gene ID" value="GQ55_2G295800"/>
</dbReference>
<evidence type="ECO:0000313" key="3">
    <source>
        <dbReference type="EMBL" id="PUZ71205.1"/>
    </source>
</evidence>
<dbReference type="Proteomes" id="UP000244336">
    <property type="component" value="Chromosome 2"/>
</dbReference>
<name>A0A2T7ETP3_9POAL</name>
<dbReference type="EMBL" id="CM009750">
    <property type="protein sequence ID" value="PUZ71205.1"/>
    <property type="molecule type" value="Genomic_DNA"/>
</dbReference>
<organism evidence="3 4">
    <name type="scientific">Panicum hallii var. hallii</name>
    <dbReference type="NCBI Taxonomy" id="1504633"/>
    <lineage>
        <taxon>Eukaryota</taxon>
        <taxon>Viridiplantae</taxon>
        <taxon>Streptophyta</taxon>
        <taxon>Embryophyta</taxon>
        <taxon>Tracheophyta</taxon>
        <taxon>Spermatophyta</taxon>
        <taxon>Magnoliopsida</taxon>
        <taxon>Liliopsida</taxon>
        <taxon>Poales</taxon>
        <taxon>Poaceae</taxon>
        <taxon>PACMAD clade</taxon>
        <taxon>Panicoideae</taxon>
        <taxon>Panicodae</taxon>
        <taxon>Paniceae</taxon>
        <taxon>Panicinae</taxon>
        <taxon>Panicum</taxon>
        <taxon>Panicum sect. Panicum</taxon>
    </lineage>
</organism>
<evidence type="ECO:0000256" key="2">
    <source>
        <dbReference type="SAM" id="SignalP"/>
    </source>
</evidence>
<feature type="chain" id="PRO_5015543549" evidence="2">
    <location>
        <begin position="29"/>
        <end position="171"/>
    </location>
</feature>
<keyword evidence="4" id="KW-1185">Reference proteome</keyword>
<gene>
    <name evidence="3" type="ORF">GQ55_2G295800</name>
</gene>
<evidence type="ECO:0000256" key="1">
    <source>
        <dbReference type="SAM" id="MobiDB-lite"/>
    </source>
</evidence>
<feature type="region of interest" description="Disordered" evidence="1">
    <location>
        <begin position="95"/>
        <end position="137"/>
    </location>
</feature>
<reference evidence="3 4" key="1">
    <citation type="submission" date="2018-04" db="EMBL/GenBank/DDBJ databases">
        <title>WGS assembly of Panicum hallii var. hallii HAL2.</title>
        <authorList>
            <person name="Lovell J."/>
            <person name="Jenkins J."/>
            <person name="Lowry D."/>
            <person name="Mamidi S."/>
            <person name="Sreedasyam A."/>
            <person name="Weng X."/>
            <person name="Barry K."/>
            <person name="Bonette J."/>
            <person name="Campitelli B."/>
            <person name="Daum C."/>
            <person name="Gordon S."/>
            <person name="Gould B."/>
            <person name="Lipzen A."/>
            <person name="MacQueen A."/>
            <person name="Palacio-Mejia J."/>
            <person name="Plott C."/>
            <person name="Shakirov E."/>
            <person name="Shu S."/>
            <person name="Yoshinaga Y."/>
            <person name="Zane M."/>
            <person name="Rokhsar D."/>
            <person name="Grimwood J."/>
            <person name="Schmutz J."/>
            <person name="Juenger T."/>
        </authorList>
    </citation>
    <scope>NUCLEOTIDE SEQUENCE [LARGE SCALE GENOMIC DNA]</scope>
    <source>
        <strain evidence="4">cv. HAL2</strain>
    </source>
</reference>